<dbReference type="RefSeq" id="WP_379807631.1">
    <property type="nucleotide sequence ID" value="NZ_JBHUOL010000018.1"/>
</dbReference>
<keyword evidence="2" id="KW-1185">Reference proteome</keyword>
<name>A0ABW5ZB08_9FLAO</name>
<proteinExistence type="predicted"/>
<evidence type="ECO:0000313" key="1">
    <source>
        <dbReference type="EMBL" id="MFD2909276.1"/>
    </source>
</evidence>
<accession>A0ABW5ZB08</accession>
<gene>
    <name evidence="1" type="ORF">ACFSX9_11115</name>
</gene>
<dbReference type="Proteomes" id="UP001597549">
    <property type="component" value="Unassembled WGS sequence"/>
</dbReference>
<protein>
    <submittedName>
        <fullName evidence="1">Uncharacterized protein</fullName>
    </submittedName>
</protein>
<organism evidence="1 2">
    <name type="scientific">Flavobacterium ardleyense</name>
    <dbReference type="NCBI Taxonomy" id="2038737"/>
    <lineage>
        <taxon>Bacteria</taxon>
        <taxon>Pseudomonadati</taxon>
        <taxon>Bacteroidota</taxon>
        <taxon>Flavobacteriia</taxon>
        <taxon>Flavobacteriales</taxon>
        <taxon>Flavobacteriaceae</taxon>
        <taxon>Flavobacterium</taxon>
    </lineage>
</organism>
<sequence length="91" mass="10663">MELAEKISKALDLTFMDQKEPEGNVCFANSDELRPEFKDIFTAVDLLNYEYAVLQLEEYKELTSSDLVPTDRKTFWKLVDDGRKAYEFNNK</sequence>
<reference evidence="2" key="1">
    <citation type="journal article" date="2019" name="Int. J. Syst. Evol. Microbiol.">
        <title>The Global Catalogue of Microorganisms (GCM) 10K type strain sequencing project: providing services to taxonomists for standard genome sequencing and annotation.</title>
        <authorList>
            <consortium name="The Broad Institute Genomics Platform"/>
            <consortium name="The Broad Institute Genome Sequencing Center for Infectious Disease"/>
            <person name="Wu L."/>
            <person name="Ma J."/>
        </authorList>
    </citation>
    <scope>NUCLEOTIDE SEQUENCE [LARGE SCALE GENOMIC DNA]</scope>
    <source>
        <strain evidence="2">KCTC 52644</strain>
    </source>
</reference>
<evidence type="ECO:0000313" key="2">
    <source>
        <dbReference type="Proteomes" id="UP001597549"/>
    </source>
</evidence>
<comment type="caution">
    <text evidence="1">The sequence shown here is derived from an EMBL/GenBank/DDBJ whole genome shotgun (WGS) entry which is preliminary data.</text>
</comment>
<dbReference type="EMBL" id="JBHUOL010000018">
    <property type="protein sequence ID" value="MFD2909276.1"/>
    <property type="molecule type" value="Genomic_DNA"/>
</dbReference>